<name>A0A7S0QG44_9CRYP</name>
<evidence type="ECO:0000313" key="1">
    <source>
        <dbReference type="EMBL" id="CAD8631887.1"/>
    </source>
</evidence>
<sequence>MAGSAEVALERLKADERLDISSQLQAARLAYFKALDTHEDLDRAKFTCEYYLTEFDVSHVLRLGKPSLLFPVDIYRNRTIESYVNTLFFMRTRSYTQLPTCACKVSEIS</sequence>
<organism evidence="1">
    <name type="scientific">Cryptomonas curvata</name>
    <dbReference type="NCBI Taxonomy" id="233186"/>
    <lineage>
        <taxon>Eukaryota</taxon>
        <taxon>Cryptophyceae</taxon>
        <taxon>Cryptomonadales</taxon>
        <taxon>Cryptomonadaceae</taxon>
        <taxon>Cryptomonas</taxon>
    </lineage>
</organism>
<protein>
    <submittedName>
        <fullName evidence="1">Uncharacterized protein</fullName>
    </submittedName>
</protein>
<accession>A0A7S0QG44</accession>
<dbReference type="EMBL" id="HBEZ01017348">
    <property type="protein sequence ID" value="CAD8631887.1"/>
    <property type="molecule type" value="Transcribed_RNA"/>
</dbReference>
<reference evidence="1" key="1">
    <citation type="submission" date="2021-01" db="EMBL/GenBank/DDBJ databases">
        <authorList>
            <person name="Corre E."/>
            <person name="Pelletier E."/>
            <person name="Niang G."/>
            <person name="Scheremetjew M."/>
            <person name="Finn R."/>
            <person name="Kale V."/>
            <person name="Holt S."/>
            <person name="Cochrane G."/>
            <person name="Meng A."/>
            <person name="Brown T."/>
            <person name="Cohen L."/>
        </authorList>
    </citation>
    <scope>NUCLEOTIDE SEQUENCE</scope>
    <source>
        <strain evidence="1">CCAP979/52</strain>
    </source>
</reference>
<dbReference type="AlphaFoldDB" id="A0A7S0QG44"/>
<gene>
    <name evidence="1" type="ORF">CCUR1050_LOCUS9567</name>
</gene>
<proteinExistence type="predicted"/>